<protein>
    <recommendedName>
        <fullName evidence="3">Sel1 repeat family protein</fullName>
    </recommendedName>
</protein>
<comment type="caution">
    <text evidence="1">The sequence shown here is derived from an EMBL/GenBank/DDBJ whole genome shotgun (WGS) entry which is preliminary data.</text>
</comment>
<organism evidence="1 2">
    <name type="scientific">Tritrichomonas musculus</name>
    <dbReference type="NCBI Taxonomy" id="1915356"/>
    <lineage>
        <taxon>Eukaryota</taxon>
        <taxon>Metamonada</taxon>
        <taxon>Parabasalia</taxon>
        <taxon>Tritrichomonadida</taxon>
        <taxon>Tritrichomonadidae</taxon>
        <taxon>Tritrichomonas</taxon>
    </lineage>
</organism>
<evidence type="ECO:0008006" key="3">
    <source>
        <dbReference type="Google" id="ProtNLM"/>
    </source>
</evidence>
<dbReference type="Proteomes" id="UP001470230">
    <property type="component" value="Unassembled WGS sequence"/>
</dbReference>
<evidence type="ECO:0000313" key="1">
    <source>
        <dbReference type="EMBL" id="KAK8897646.1"/>
    </source>
</evidence>
<gene>
    <name evidence="1" type="ORF">M9Y10_015609</name>
</gene>
<reference evidence="1 2" key="1">
    <citation type="submission" date="2024-04" db="EMBL/GenBank/DDBJ databases">
        <title>Tritrichomonas musculus Genome.</title>
        <authorList>
            <person name="Alves-Ferreira E."/>
            <person name="Grigg M."/>
            <person name="Lorenzi H."/>
            <person name="Galac M."/>
        </authorList>
    </citation>
    <scope>NUCLEOTIDE SEQUENCE [LARGE SCALE GENOMIC DNA]</scope>
    <source>
        <strain evidence="1 2">EAF2021</strain>
    </source>
</reference>
<accession>A0ABR2L3T2</accession>
<name>A0ABR2L3T2_9EUKA</name>
<evidence type="ECO:0000313" key="2">
    <source>
        <dbReference type="Proteomes" id="UP001470230"/>
    </source>
</evidence>
<dbReference type="EMBL" id="JAPFFF010000002">
    <property type="protein sequence ID" value="KAK8897646.1"/>
    <property type="molecule type" value="Genomic_DNA"/>
</dbReference>
<keyword evidence="2" id="KW-1185">Reference proteome</keyword>
<sequence length="51" mass="5810">MNDCLTSSTICDIKQSYFQFAYNNEKGFGGRNVDYEIALEYYKKGADEGDP</sequence>
<proteinExistence type="predicted"/>